<dbReference type="SUPFAM" id="SSF50998">
    <property type="entry name" value="Quinoprotein alcohol dehydrogenase-like"/>
    <property type="match status" value="1"/>
</dbReference>
<name>A0A5K1U7D6_ENTHI</name>
<dbReference type="EMBL" id="BDEQ01000001">
    <property type="protein sequence ID" value="GAT95892.1"/>
    <property type="molecule type" value="Genomic_DNA"/>
</dbReference>
<comment type="caution">
    <text evidence="3">The sequence shown here is derived from an EMBL/GenBank/DDBJ whole genome shotgun (WGS) entry which is preliminary data.</text>
</comment>
<gene>
    <name evidence="3" type="ORF">CL6EHI_138520</name>
</gene>
<reference evidence="3 4" key="1">
    <citation type="submission" date="2016-05" db="EMBL/GenBank/DDBJ databases">
        <title>First whole genome sequencing of Entamoeba histolytica HM1:IMSS-clone-6.</title>
        <authorList>
            <person name="Mukherjee Avik.K."/>
            <person name="Izumyama S."/>
            <person name="Nakada-Tsukui K."/>
            <person name="Nozaki T."/>
        </authorList>
    </citation>
    <scope>NUCLEOTIDE SEQUENCE [LARGE SCALE GENOMIC DNA]</scope>
    <source>
        <strain evidence="3 4">HM1:IMSS clone 6</strain>
    </source>
</reference>
<keyword evidence="1" id="KW-0175">Coiled coil</keyword>
<protein>
    <recommendedName>
        <fullName evidence="2">TPR1-like CTLH-containing domain-containing protein</fullName>
    </recommendedName>
</protein>
<dbReference type="AlphaFoldDB" id="A0A5K1U7D6"/>
<accession>A0A5K1U7D6</accession>
<organism evidence="3 4">
    <name type="scientific">Entamoeba histolytica</name>
    <dbReference type="NCBI Taxonomy" id="5759"/>
    <lineage>
        <taxon>Eukaryota</taxon>
        <taxon>Amoebozoa</taxon>
        <taxon>Evosea</taxon>
        <taxon>Archamoebae</taxon>
        <taxon>Mastigamoebida</taxon>
        <taxon>Entamoebidae</taxon>
        <taxon>Entamoeba</taxon>
    </lineage>
</organism>
<dbReference type="Proteomes" id="UP000078387">
    <property type="component" value="Unassembled WGS sequence"/>
</dbReference>
<evidence type="ECO:0000313" key="4">
    <source>
        <dbReference type="Proteomes" id="UP000078387"/>
    </source>
</evidence>
<dbReference type="VEuPathDB" id="AmoebaDB:EHI5A_028680"/>
<dbReference type="OMA" id="CQNIFEM"/>
<dbReference type="Pfam" id="PF21889">
    <property type="entry name" value="TPR1-like_2nd"/>
    <property type="match status" value="1"/>
</dbReference>
<sequence length="963" mass="111480">MDTNTASINFLIWQYLKEHQWNRTKHIFEQETQVHFDKLYFIHLVVIAEFEQAEEYLLSFTDQNSSDTLGILYCIRKNFFLWLLENKPSSALSYLQNQFKLFNSLTEINTLAQLKRFNQYPPASIYSSTEEYRKQAVSNELDRMIEEHSSMNRGLYLVPNETSLLQRILINNERSTLLSVKHFFSEIPMNTQEKLKVRVEPMNTKNDTMNSSGKLITSFDIWDMKDSRSEIVKELLLNNGNMLIFFVNKQAILVNSKKKKISSAFSLDHSSINLLNAHYCTNGTNGFIIYNESVLDFYIIEDEKVDFLGSFSQNNFQDIGKATCCCIDEKQLYIITNEGVLVIYDFPTLSQAFVQKIGKQALHKLHVHGNKIYIIDENMNFNIVQIEENKEIHRFVSKELNNGNVSEKMKCLIKYNDCDFIEDVDLCATDKGILIWSLYDLIEVNIETRDIFEYSIPNKIIYIKPNHNFIFCGLEGNNFVILKHFEKEICQDLSLRPTQGKVFTRYTLNNENSTLVCGEKGSIQILNQFRKYLPSNYEFLNEKTEIHEEENGKMDIEETVNVNEHKNMINQQNELRKKLCLIEKKIGLCQNLFEMKELNFQKEECQKRIEQLDIKLDELVEKHKRIENKKENIALENNKTKALYRLAKVNENNSPIQFLMHSELNKGIFSIDQNGLLTFTLWTNQNINSIVPEVVQIRSFLLKPGCIISGSISDNSFYGLFGIGHELYLYHLKSKKNLMTIYSSKSSALDLVVCTDFCKTDNSIFCVGLSNGDVVLYNVEKTTVNKLYSHQYSVKKILLKSTYLLTLDVFNQGYYTPIANSQFGQSISIDYSSLNIINYDGSCSQPIILITTKNSVLVIEITESKTLYQFNDLLPDEYLIDSKFSHDDSFIIICSNTRLIFIKSKDFSVVKCIIYSEIFKTIRVTSSDVVSFAVSKKNPLQCSLGLMNGCIIFIEAQTPNLWN</sequence>
<proteinExistence type="predicted"/>
<feature type="coiled-coil region" evidence="1">
    <location>
        <begin position="595"/>
        <end position="636"/>
    </location>
</feature>
<dbReference type="InterPro" id="IPR015943">
    <property type="entry name" value="WD40/YVTN_repeat-like_dom_sf"/>
</dbReference>
<dbReference type="VEuPathDB" id="AmoebaDB:EHI_138520"/>
<dbReference type="InterPro" id="IPR054080">
    <property type="entry name" value="TPR1-like_2nd"/>
</dbReference>
<evidence type="ECO:0000313" key="3">
    <source>
        <dbReference type="EMBL" id="GAT95892.1"/>
    </source>
</evidence>
<dbReference type="PROSITE" id="PS50896">
    <property type="entry name" value="LISH"/>
    <property type="match status" value="1"/>
</dbReference>
<dbReference type="Gene3D" id="2.130.10.10">
    <property type="entry name" value="YVTN repeat-like/Quinoprotein amine dehydrogenase"/>
    <property type="match status" value="1"/>
</dbReference>
<dbReference type="VEuPathDB" id="AmoebaDB:EHI8A_010560"/>
<evidence type="ECO:0000256" key="1">
    <source>
        <dbReference type="SAM" id="Coils"/>
    </source>
</evidence>
<dbReference type="InterPro" id="IPR011047">
    <property type="entry name" value="Quinoprotein_ADH-like_sf"/>
</dbReference>
<evidence type="ECO:0000259" key="2">
    <source>
        <dbReference type="Pfam" id="PF21889"/>
    </source>
</evidence>
<dbReference type="VEuPathDB" id="AmoebaDB:EHI7A_013660"/>
<dbReference type="VEuPathDB" id="AmoebaDB:KM1_022800"/>
<dbReference type="InterPro" id="IPR006594">
    <property type="entry name" value="LisH"/>
</dbReference>
<feature type="domain" description="TPR1-like CTLH-containing" evidence="2">
    <location>
        <begin position="40"/>
        <end position="151"/>
    </location>
</feature>